<sequence length="244" mass="28215">MKRFAIEFAYDGTNFFGYQGQPSVRTVQGELENALERIFKVRIYTQAAGRTDAGVHAVGQVAAFNCPIERLTPVDIKNALNANLPADIYIKRAWEVSKDFNPRFAAKKRIYHYYISTKNKNIFLRNYMWHFPYKLNIQKMREGAIFLEGEHDFSSFQKGDDKKNPIRTIFKVRILEPKNGVILIRVEGISYLRRMVRNIVGTLIKVGLEHWSPEKVKEVLEARSREKAAGTAPPHGLYLYKVLF</sequence>
<keyword evidence="2 4" id="KW-0819">tRNA processing</keyword>
<dbReference type="InterPro" id="IPR020103">
    <property type="entry name" value="PsdUridine_synth_cat_dom_sf"/>
</dbReference>
<proteinExistence type="inferred from homology"/>
<name>A0ABX7SA06_9BACT</name>
<dbReference type="HAMAP" id="MF_00171">
    <property type="entry name" value="TruA"/>
    <property type="match status" value="1"/>
</dbReference>
<dbReference type="EMBL" id="CP071446">
    <property type="protein sequence ID" value="QTA38552.1"/>
    <property type="molecule type" value="Genomic_DNA"/>
</dbReference>
<dbReference type="EC" id="5.4.99.12" evidence="4"/>
<dbReference type="Pfam" id="PF01416">
    <property type="entry name" value="PseudoU_synth_1"/>
    <property type="match status" value="2"/>
</dbReference>
<keyword evidence="8" id="KW-1185">Reference proteome</keyword>
<dbReference type="InterPro" id="IPR020095">
    <property type="entry name" value="PsdUridine_synth_TruA_C"/>
</dbReference>
<dbReference type="SUPFAM" id="SSF55120">
    <property type="entry name" value="Pseudouridine synthase"/>
    <property type="match status" value="1"/>
</dbReference>
<evidence type="ECO:0000256" key="5">
    <source>
        <dbReference type="RuleBase" id="RU003792"/>
    </source>
</evidence>
<feature type="domain" description="Pseudouridine synthase I TruA alpha/beta" evidence="6">
    <location>
        <begin position="147"/>
        <end position="244"/>
    </location>
</feature>
<dbReference type="InterPro" id="IPR020097">
    <property type="entry name" value="PsdUridine_synth_TruA_a/b_dom"/>
</dbReference>
<accession>A0ABX7SA06</accession>
<dbReference type="Gene3D" id="3.30.70.660">
    <property type="entry name" value="Pseudouridine synthase I, catalytic domain, C-terminal subdomain"/>
    <property type="match status" value="1"/>
</dbReference>
<dbReference type="Gene3D" id="3.30.70.580">
    <property type="entry name" value="Pseudouridine synthase I, catalytic domain, N-terminal subdomain"/>
    <property type="match status" value="1"/>
</dbReference>
<comment type="function">
    <text evidence="4">Formation of pseudouridine at positions 38, 39 and 40 in the anticodon stem and loop of transfer RNAs.</text>
</comment>
<dbReference type="PIRSF" id="PIRSF001430">
    <property type="entry name" value="tRNA_psdUrid_synth"/>
    <property type="match status" value="1"/>
</dbReference>
<comment type="similarity">
    <text evidence="1 4 5">Belongs to the tRNA pseudouridine synthase TruA family.</text>
</comment>
<feature type="binding site" evidence="4">
    <location>
        <position position="111"/>
    </location>
    <ligand>
        <name>substrate</name>
    </ligand>
</feature>
<dbReference type="RefSeq" id="WP_207567269.1">
    <property type="nucleotide sequence ID" value="NZ_CP071446.1"/>
</dbReference>
<dbReference type="Proteomes" id="UP000671862">
    <property type="component" value="Chromosome"/>
</dbReference>
<evidence type="ECO:0000256" key="4">
    <source>
        <dbReference type="HAMAP-Rule" id="MF_00171"/>
    </source>
</evidence>
<organism evidence="7 8">
    <name type="scientific">Thermosipho ferrireducens</name>
    <dbReference type="NCBI Taxonomy" id="2571116"/>
    <lineage>
        <taxon>Bacteria</taxon>
        <taxon>Thermotogati</taxon>
        <taxon>Thermotogota</taxon>
        <taxon>Thermotogae</taxon>
        <taxon>Thermotogales</taxon>
        <taxon>Fervidobacteriaceae</taxon>
        <taxon>Thermosipho</taxon>
    </lineage>
</organism>
<dbReference type="NCBIfam" id="TIGR00071">
    <property type="entry name" value="hisT_truA"/>
    <property type="match status" value="1"/>
</dbReference>
<feature type="domain" description="Pseudouridine synthase I TruA alpha/beta" evidence="6">
    <location>
        <begin position="9"/>
        <end position="104"/>
    </location>
</feature>
<keyword evidence="3 4" id="KW-0413">Isomerase</keyword>
<comment type="catalytic activity">
    <reaction evidence="4 5">
        <text>uridine(38/39/40) in tRNA = pseudouridine(38/39/40) in tRNA</text>
        <dbReference type="Rhea" id="RHEA:22376"/>
        <dbReference type="Rhea" id="RHEA-COMP:10085"/>
        <dbReference type="Rhea" id="RHEA-COMP:10087"/>
        <dbReference type="ChEBI" id="CHEBI:65314"/>
        <dbReference type="ChEBI" id="CHEBI:65315"/>
        <dbReference type="EC" id="5.4.99.12"/>
    </reaction>
</comment>
<evidence type="ECO:0000256" key="1">
    <source>
        <dbReference type="ARBA" id="ARBA00009375"/>
    </source>
</evidence>
<dbReference type="PANTHER" id="PTHR11142">
    <property type="entry name" value="PSEUDOURIDYLATE SYNTHASE"/>
    <property type="match status" value="1"/>
</dbReference>
<evidence type="ECO:0000256" key="3">
    <source>
        <dbReference type="ARBA" id="ARBA00023235"/>
    </source>
</evidence>
<comment type="caution">
    <text evidence="4">Lacks conserved residue(s) required for the propagation of feature annotation.</text>
</comment>
<feature type="active site" description="Nucleophile" evidence="4">
    <location>
        <position position="52"/>
    </location>
</feature>
<protein>
    <recommendedName>
        <fullName evidence="4">tRNA pseudouridine synthase A</fullName>
        <ecNumber evidence="4">5.4.99.12</ecNumber>
    </recommendedName>
    <alternativeName>
        <fullName evidence="4">tRNA pseudouridine(38-40) synthase</fullName>
    </alternativeName>
    <alternativeName>
        <fullName evidence="4">tRNA pseudouridylate synthase I</fullName>
    </alternativeName>
    <alternativeName>
        <fullName evidence="4">tRNA-uridine isomerase I</fullName>
    </alternativeName>
</protein>
<dbReference type="PANTHER" id="PTHR11142:SF0">
    <property type="entry name" value="TRNA PSEUDOURIDINE SYNTHASE-LIKE 1"/>
    <property type="match status" value="1"/>
</dbReference>
<evidence type="ECO:0000259" key="6">
    <source>
        <dbReference type="Pfam" id="PF01416"/>
    </source>
</evidence>
<gene>
    <name evidence="4 7" type="primary">truA</name>
    <name evidence="7" type="ORF">JYK00_03290</name>
</gene>
<dbReference type="CDD" id="cd02570">
    <property type="entry name" value="PseudoU_synth_EcTruA"/>
    <property type="match status" value="1"/>
</dbReference>
<evidence type="ECO:0000313" key="8">
    <source>
        <dbReference type="Proteomes" id="UP000671862"/>
    </source>
</evidence>
<dbReference type="InterPro" id="IPR020094">
    <property type="entry name" value="TruA/RsuA/RluB/E/F_N"/>
</dbReference>
<evidence type="ECO:0000313" key="7">
    <source>
        <dbReference type="EMBL" id="QTA38552.1"/>
    </source>
</evidence>
<evidence type="ECO:0000256" key="2">
    <source>
        <dbReference type="ARBA" id="ARBA00022694"/>
    </source>
</evidence>
<comment type="subunit">
    <text evidence="4">Homodimer.</text>
</comment>
<reference evidence="7 8" key="1">
    <citation type="submission" date="2021-03" db="EMBL/GenBank/DDBJ databases">
        <title>Thermosipho ferrireducens sp.nov., an anaerobic thermophilic iron-reducing bacterium isolated from a deep-sea hydrothermal sulfide deposits.</title>
        <authorList>
            <person name="Zeng X."/>
            <person name="Chen Y."/>
            <person name="Shao Z."/>
        </authorList>
    </citation>
    <scope>NUCLEOTIDE SEQUENCE [LARGE SCALE GENOMIC DNA]</scope>
    <source>
        <strain evidence="7 8">JL129W03</strain>
    </source>
</reference>
<dbReference type="InterPro" id="IPR001406">
    <property type="entry name" value="PsdUridine_synth_TruA"/>
</dbReference>